<dbReference type="AlphaFoldDB" id="V5C0U4"/>
<proteinExistence type="predicted"/>
<protein>
    <submittedName>
        <fullName evidence="1">Uncharacterized protein</fullName>
    </submittedName>
</protein>
<evidence type="ECO:0000313" key="1">
    <source>
        <dbReference type="EMBL" id="ESS73709.1"/>
    </source>
</evidence>
<comment type="caution">
    <text evidence="1">The sequence shown here is derived from an EMBL/GenBank/DDBJ whole genome shotgun (WGS) entry which is preliminary data.</text>
</comment>
<dbReference type="Proteomes" id="UP000017842">
    <property type="component" value="Unassembled WGS sequence"/>
</dbReference>
<evidence type="ECO:0000313" key="2">
    <source>
        <dbReference type="Proteomes" id="UP000017842"/>
    </source>
</evidence>
<dbReference type="EMBL" id="AYLO01000011">
    <property type="protein sequence ID" value="ESS73709.1"/>
    <property type="molecule type" value="Genomic_DNA"/>
</dbReference>
<accession>V5C0U4</accession>
<sequence>MAFDYDYQGEVLSTTEVSGTLPAKLGQRSVPVEPDDRFPGSFFRIPGVPSPGKTTWGLSD</sequence>
<keyword evidence="2" id="KW-1185">Reference proteome</keyword>
<dbReference type="RefSeq" id="WP_023493299.1">
    <property type="nucleotide sequence ID" value="NZ_AYLO01000011.1"/>
</dbReference>
<organism evidence="1 2">
    <name type="scientific">Methyloglobulus morosus KoM1</name>
    <dbReference type="NCBI Taxonomy" id="1116472"/>
    <lineage>
        <taxon>Bacteria</taxon>
        <taxon>Pseudomonadati</taxon>
        <taxon>Pseudomonadota</taxon>
        <taxon>Gammaproteobacteria</taxon>
        <taxon>Methylococcales</taxon>
        <taxon>Methylococcaceae</taxon>
        <taxon>Methyloglobulus</taxon>
    </lineage>
</organism>
<gene>
    <name evidence="1" type="ORF">MGMO_11c00160</name>
</gene>
<name>V5C0U4_9GAMM</name>
<reference evidence="1 2" key="1">
    <citation type="journal article" date="2013" name="Genome Announc.">
        <title>Draft Genome Sequence of the Methanotrophic Gammaproteobacterium Methyloglobulus morosus DSM 22980 Strain KoM1.</title>
        <authorList>
            <person name="Poehlein A."/>
            <person name="Deutzmann J.S."/>
            <person name="Daniel R."/>
            <person name="Simeonova D.D."/>
        </authorList>
    </citation>
    <scope>NUCLEOTIDE SEQUENCE [LARGE SCALE GENOMIC DNA]</scope>
    <source>
        <strain evidence="1 2">KoM1</strain>
    </source>
</reference>